<protein>
    <submittedName>
        <fullName evidence="1">Glycoside hydrolase family 19 protein</fullName>
    </submittedName>
</protein>
<evidence type="ECO:0000313" key="2">
    <source>
        <dbReference type="Proteomes" id="UP001589844"/>
    </source>
</evidence>
<keyword evidence="2" id="KW-1185">Reference proteome</keyword>
<dbReference type="InterPro" id="IPR023346">
    <property type="entry name" value="Lysozyme-like_dom_sf"/>
</dbReference>
<dbReference type="PANTHER" id="PTHR34408:SF1">
    <property type="entry name" value="GLYCOSYL HYDROLASE FAMILY 19 DOMAIN-CONTAINING PROTEIN HI_1415"/>
    <property type="match status" value="1"/>
</dbReference>
<gene>
    <name evidence="1" type="ORF">ACFFJH_13555</name>
</gene>
<comment type="caution">
    <text evidence="1">The sequence shown here is derived from an EMBL/GenBank/DDBJ whole genome shotgun (WGS) entry which is preliminary data.</text>
</comment>
<dbReference type="PANTHER" id="PTHR34408">
    <property type="entry name" value="FAMILY PROTEIN, PUTATIVE-RELATED"/>
    <property type="match status" value="1"/>
</dbReference>
<dbReference type="Gene3D" id="1.10.530.10">
    <property type="match status" value="1"/>
</dbReference>
<proteinExistence type="predicted"/>
<dbReference type="Proteomes" id="UP001589844">
    <property type="component" value="Unassembled WGS sequence"/>
</dbReference>
<sequence length="214" mass="23281">MSIQVNWSQITSLAPKALPAYQQAFVNAQVALDRHGVSVNPLRVAHFMAQVLHESGALTVQFENLNYSAARLVEVWPSRFKPKGALDPAQYAMNPQALANQVYGGRMNNTAPGDGYKYRGRGLLQLTGKDSYAEATSIVRKSNPACPDFVADPDQVVNSLWCVEVAAAEWEAKGCNPLADQDNVQAVTLKINGGTIGLSERAAWLARCKTVWHA</sequence>
<dbReference type="GO" id="GO:0016787">
    <property type="term" value="F:hydrolase activity"/>
    <property type="evidence" value="ECO:0007669"/>
    <property type="project" value="UniProtKB-KW"/>
</dbReference>
<dbReference type="InterPro" id="IPR052354">
    <property type="entry name" value="Cell_Wall_Dynamics_Protein"/>
</dbReference>
<accession>A0ABV6IG81</accession>
<dbReference type="RefSeq" id="WP_390213381.1">
    <property type="nucleotide sequence ID" value="NZ_JBHLXJ010000015.1"/>
</dbReference>
<reference evidence="1 2" key="1">
    <citation type="submission" date="2024-09" db="EMBL/GenBank/DDBJ databases">
        <authorList>
            <person name="Sun Q."/>
            <person name="Mori K."/>
        </authorList>
    </citation>
    <scope>NUCLEOTIDE SEQUENCE [LARGE SCALE GENOMIC DNA]</scope>
    <source>
        <strain evidence="1 2">CCM 8677</strain>
    </source>
</reference>
<organism evidence="1 2">
    <name type="scientific">Undibacterium danionis</name>
    <dbReference type="NCBI Taxonomy" id="1812100"/>
    <lineage>
        <taxon>Bacteria</taxon>
        <taxon>Pseudomonadati</taxon>
        <taxon>Pseudomonadota</taxon>
        <taxon>Betaproteobacteria</taxon>
        <taxon>Burkholderiales</taxon>
        <taxon>Oxalobacteraceae</taxon>
        <taxon>Undibacterium</taxon>
    </lineage>
</organism>
<evidence type="ECO:0000313" key="1">
    <source>
        <dbReference type="EMBL" id="MFC0350839.1"/>
    </source>
</evidence>
<dbReference type="SUPFAM" id="SSF53955">
    <property type="entry name" value="Lysozyme-like"/>
    <property type="match status" value="1"/>
</dbReference>
<name>A0ABV6IG81_9BURK</name>
<keyword evidence="1" id="KW-0378">Hydrolase</keyword>
<dbReference type="EMBL" id="JBHLXJ010000015">
    <property type="protein sequence ID" value="MFC0350839.1"/>
    <property type="molecule type" value="Genomic_DNA"/>
</dbReference>